<sequence>MKKRTQKSQVIERYLVPAALFVLNFCAVHVIYAYSTNSWISLWHLIALTAVLVALTFALALKNSGFLVCSITAYLLILTYWW</sequence>
<dbReference type="AlphaFoldDB" id="A0A917HKU5"/>
<comment type="caution">
    <text evidence="2">The sequence shown here is derived from an EMBL/GenBank/DDBJ whole genome shotgun (WGS) entry which is preliminary data.</text>
</comment>
<dbReference type="EMBL" id="BMER01000001">
    <property type="protein sequence ID" value="GGG81941.1"/>
    <property type="molecule type" value="Genomic_DNA"/>
</dbReference>
<name>A0A917HKU5_9SPHI</name>
<dbReference type="Proteomes" id="UP000660862">
    <property type="component" value="Unassembled WGS sequence"/>
</dbReference>
<organism evidence="2 3">
    <name type="scientific">Parapedobacter pyrenivorans</name>
    <dbReference type="NCBI Taxonomy" id="1305674"/>
    <lineage>
        <taxon>Bacteria</taxon>
        <taxon>Pseudomonadati</taxon>
        <taxon>Bacteroidota</taxon>
        <taxon>Sphingobacteriia</taxon>
        <taxon>Sphingobacteriales</taxon>
        <taxon>Sphingobacteriaceae</taxon>
        <taxon>Parapedobacter</taxon>
    </lineage>
</organism>
<keyword evidence="1" id="KW-0812">Transmembrane</keyword>
<feature type="transmembrane region" description="Helical" evidence="1">
    <location>
        <begin position="12"/>
        <end position="34"/>
    </location>
</feature>
<feature type="transmembrane region" description="Helical" evidence="1">
    <location>
        <begin position="40"/>
        <end position="60"/>
    </location>
</feature>
<feature type="transmembrane region" description="Helical" evidence="1">
    <location>
        <begin position="65"/>
        <end position="81"/>
    </location>
</feature>
<reference evidence="2" key="1">
    <citation type="journal article" date="2014" name="Int. J. Syst. Evol. Microbiol.">
        <title>Complete genome sequence of Corynebacterium casei LMG S-19264T (=DSM 44701T), isolated from a smear-ripened cheese.</title>
        <authorList>
            <consortium name="US DOE Joint Genome Institute (JGI-PGF)"/>
            <person name="Walter F."/>
            <person name="Albersmeier A."/>
            <person name="Kalinowski J."/>
            <person name="Ruckert C."/>
        </authorList>
    </citation>
    <scope>NUCLEOTIDE SEQUENCE</scope>
    <source>
        <strain evidence="2">CGMCC 1.12195</strain>
    </source>
</reference>
<accession>A0A917HKU5</accession>
<evidence type="ECO:0000313" key="2">
    <source>
        <dbReference type="EMBL" id="GGG81941.1"/>
    </source>
</evidence>
<gene>
    <name evidence="2" type="ORF">GCM10007415_13380</name>
</gene>
<dbReference type="RefSeq" id="WP_188505117.1">
    <property type="nucleotide sequence ID" value="NZ_BMER01000001.1"/>
</dbReference>
<proteinExistence type="predicted"/>
<protein>
    <submittedName>
        <fullName evidence="2">Uncharacterized protein</fullName>
    </submittedName>
</protein>
<reference evidence="2" key="2">
    <citation type="submission" date="2020-09" db="EMBL/GenBank/DDBJ databases">
        <authorList>
            <person name="Sun Q."/>
            <person name="Zhou Y."/>
        </authorList>
    </citation>
    <scope>NUCLEOTIDE SEQUENCE</scope>
    <source>
        <strain evidence="2">CGMCC 1.12195</strain>
    </source>
</reference>
<keyword evidence="1" id="KW-1133">Transmembrane helix</keyword>
<keyword evidence="3" id="KW-1185">Reference proteome</keyword>
<keyword evidence="1" id="KW-0472">Membrane</keyword>
<evidence type="ECO:0000256" key="1">
    <source>
        <dbReference type="SAM" id="Phobius"/>
    </source>
</evidence>
<evidence type="ECO:0000313" key="3">
    <source>
        <dbReference type="Proteomes" id="UP000660862"/>
    </source>
</evidence>